<dbReference type="SUPFAM" id="SSF101478">
    <property type="entry name" value="ADP-ribosylglycohydrolase"/>
    <property type="match status" value="1"/>
</dbReference>
<dbReference type="Pfam" id="PF03747">
    <property type="entry name" value="ADP_ribosyl_GH"/>
    <property type="match status" value="1"/>
</dbReference>
<comment type="caution">
    <text evidence="1">The sequence shown here is derived from an EMBL/GenBank/DDBJ whole genome shotgun (WGS) entry which is preliminary data.</text>
</comment>
<reference evidence="2" key="1">
    <citation type="journal article" date="2019" name="Int. J. Syst. Evol. Microbiol.">
        <title>The Global Catalogue of Microorganisms (GCM) 10K type strain sequencing project: providing services to taxonomists for standard genome sequencing and annotation.</title>
        <authorList>
            <consortium name="The Broad Institute Genomics Platform"/>
            <consortium name="The Broad Institute Genome Sequencing Center for Infectious Disease"/>
            <person name="Wu L."/>
            <person name="Ma J."/>
        </authorList>
    </citation>
    <scope>NUCLEOTIDE SEQUENCE [LARGE SCALE GENOMIC DNA]</scope>
    <source>
        <strain evidence="2">NCAIM B.02333</strain>
    </source>
</reference>
<dbReference type="InterPro" id="IPR036705">
    <property type="entry name" value="Ribosyl_crysJ1_sf"/>
</dbReference>
<name>A0ABV7WCI7_9MICO</name>
<dbReference type="InterPro" id="IPR050792">
    <property type="entry name" value="ADP-ribosylglycohydrolase"/>
</dbReference>
<keyword evidence="2" id="KW-1185">Reference proteome</keyword>
<dbReference type="Proteomes" id="UP001595685">
    <property type="component" value="Unassembled WGS sequence"/>
</dbReference>
<dbReference type="EMBL" id="JBHRWW010000001">
    <property type="protein sequence ID" value="MFC3687190.1"/>
    <property type="molecule type" value="Genomic_DNA"/>
</dbReference>
<gene>
    <name evidence="1" type="ORF">ACFOLH_02405</name>
</gene>
<dbReference type="PANTHER" id="PTHR16222:SF12">
    <property type="entry name" value="ADP-RIBOSYLGLYCOHYDROLASE-RELATED"/>
    <property type="match status" value="1"/>
</dbReference>
<sequence>MEALLGCAIGDAHGERYFGPPEVASRRIQERRLPDVPAGGLRWTDDTLQSASVVAVLERYDGDLPQDALVQHLARSMDMDRGYGHGSRELLWAVRHGADWRHESATLFGAGSYGNGAAMRAAVVGAWHAGDPDRAGALAAQQAAVTHHQQEGRTGAAAVAAVASMLAGSRGGPLPSWRVLLDAAQSVCPPGKVQDGVRSVVDLVERGAVGDDPASIAHAASVLGTGREGSAWDTVPFVLWSLVQSADDLEATFWRTVAGLGDRDTTCAIACALVACRTGADATLRAWAARVEPLPASVR</sequence>
<evidence type="ECO:0000313" key="1">
    <source>
        <dbReference type="EMBL" id="MFC3687190.1"/>
    </source>
</evidence>
<dbReference type="PANTHER" id="PTHR16222">
    <property type="entry name" value="ADP-RIBOSYLGLYCOHYDROLASE"/>
    <property type="match status" value="1"/>
</dbReference>
<protein>
    <submittedName>
        <fullName evidence="1">ADP-ribosylglycohydrolase family protein</fullName>
    </submittedName>
</protein>
<dbReference type="InterPro" id="IPR005502">
    <property type="entry name" value="Ribosyl_crysJ1"/>
</dbReference>
<organism evidence="1 2">
    <name type="scientific">Aquipuribacter hungaricus</name>
    <dbReference type="NCBI Taxonomy" id="545624"/>
    <lineage>
        <taxon>Bacteria</taxon>
        <taxon>Bacillati</taxon>
        <taxon>Actinomycetota</taxon>
        <taxon>Actinomycetes</taxon>
        <taxon>Micrococcales</taxon>
        <taxon>Intrasporangiaceae</taxon>
        <taxon>Aquipuribacter</taxon>
    </lineage>
</organism>
<accession>A0ABV7WCI7</accession>
<evidence type="ECO:0000313" key="2">
    <source>
        <dbReference type="Proteomes" id="UP001595685"/>
    </source>
</evidence>
<dbReference type="RefSeq" id="WP_340289489.1">
    <property type="nucleotide sequence ID" value="NZ_JBBEOI010000008.1"/>
</dbReference>
<proteinExistence type="predicted"/>
<dbReference type="Gene3D" id="1.10.4080.10">
    <property type="entry name" value="ADP-ribosylation/Crystallin J1"/>
    <property type="match status" value="1"/>
</dbReference>